<gene>
    <name evidence="6" type="ORF">EIN_313130</name>
</gene>
<keyword evidence="2 4" id="KW-0547">Nucleotide-binding</keyword>
<comment type="similarity">
    <text evidence="1">Belongs to the protein kinase superfamily. STE Ser/Thr protein kinase family. STE20 subfamily.</text>
</comment>
<evidence type="ECO:0000256" key="1">
    <source>
        <dbReference type="ARBA" id="ARBA00008874"/>
    </source>
</evidence>
<reference evidence="6 7" key="1">
    <citation type="submission" date="2012-10" db="EMBL/GenBank/DDBJ databases">
        <authorList>
            <person name="Zafar N."/>
            <person name="Inman J."/>
            <person name="Hall N."/>
            <person name="Lorenzi H."/>
            <person name="Caler E."/>
        </authorList>
    </citation>
    <scope>NUCLEOTIDE SEQUENCE [LARGE SCALE GENOMIC DNA]</scope>
    <source>
        <strain evidence="6 7">IP1</strain>
    </source>
</reference>
<dbReference type="GO" id="GO:0004709">
    <property type="term" value="F:MAP kinase kinase kinase activity"/>
    <property type="evidence" value="ECO:0007669"/>
    <property type="project" value="UniProtKB-EC"/>
</dbReference>
<dbReference type="Pfam" id="PF00069">
    <property type="entry name" value="Pkinase"/>
    <property type="match status" value="1"/>
</dbReference>
<dbReference type="InterPro" id="IPR000719">
    <property type="entry name" value="Prot_kinase_dom"/>
</dbReference>
<name>A0A0A1UCG4_ENTIV</name>
<accession>A0A0A1UCG4</accession>
<feature type="domain" description="Protein kinase" evidence="5">
    <location>
        <begin position="338"/>
        <end position="587"/>
    </location>
</feature>
<dbReference type="InterPro" id="IPR008271">
    <property type="entry name" value="Ser/Thr_kinase_AS"/>
</dbReference>
<dbReference type="OrthoDB" id="248923at2759"/>
<feature type="binding site" evidence="4">
    <location>
        <position position="367"/>
    </location>
    <ligand>
        <name>ATP</name>
        <dbReference type="ChEBI" id="CHEBI:30616"/>
    </ligand>
</feature>
<dbReference type="PROSITE" id="PS00107">
    <property type="entry name" value="PROTEIN_KINASE_ATP"/>
    <property type="match status" value="1"/>
</dbReference>
<dbReference type="PROSITE" id="PS50011">
    <property type="entry name" value="PROTEIN_KINASE_DOM"/>
    <property type="match status" value="1"/>
</dbReference>
<evidence type="ECO:0000259" key="5">
    <source>
        <dbReference type="PROSITE" id="PS50011"/>
    </source>
</evidence>
<keyword evidence="7" id="KW-1185">Reference proteome</keyword>
<dbReference type="SMART" id="SM00220">
    <property type="entry name" value="S_TKc"/>
    <property type="match status" value="1"/>
</dbReference>
<keyword evidence="3 4" id="KW-0067">ATP-binding</keyword>
<dbReference type="AlphaFoldDB" id="A0A0A1UCG4"/>
<sequence length="605" mass="69818">MSSTQDVPLMRKLDTPTALIVNRLANTPQEKRTQVENLFYDVLVAFKEGQPMVYRLIWLNFPERKLRLVRHRKTKEEYGMYIINTISKFENNKLKLELGESMAIIIQPQSVDDLNAIYRVFRMISLNHTLPITKEEFLLDTVVLKRTYICKKRGKTFWNKRVINVYNGCLYLYESTTKEIPLTIIPICECVKVIKQGKESVKITSYIRSFQFKFESEEERDDLVEMTETSQQVIIPPYVNYVRDFFTGNLNDLISVCRDECIKSKLYPEECDKYFPVLCEVVKSATKRRYVTNMKKRGLGKDVNKTSNESKKETKLEEIDDGEELATIAEKDDIYNLFANFVSIGKGGFGEVFVATRKSDGKQIALKTLKHSADERYSKIGIEVSRLYHFRHPNIVGFEGCWIYDNQVHIGMEYCSQGTLKQLLKSKSRFNEADSVFLVRETLRALQYIHEYGFIHRDIKTANIMLSSTYSVKVIDFGLVIRESNKPSNRAGSKAYMAPEVIKQEPYDCKVDVWSLGCVAQELVEGYPPYKEVGLVKGTFKTATIGAMGLRFPGKVSNDFKVFLSSCFMFDPKMRPKCEDLLKMKVFDEAEGSTMKKQAKTEPIE</sequence>
<dbReference type="GeneID" id="14891917"/>
<dbReference type="KEGG" id="eiv:EIN_313130"/>
<dbReference type="EMBL" id="KB206312">
    <property type="protein sequence ID" value="ELP92931.1"/>
    <property type="molecule type" value="Genomic_DNA"/>
</dbReference>
<proteinExistence type="inferred from homology"/>
<evidence type="ECO:0000313" key="6">
    <source>
        <dbReference type="EMBL" id="ELP92931.1"/>
    </source>
</evidence>
<dbReference type="SUPFAM" id="SSF56112">
    <property type="entry name" value="Protein kinase-like (PK-like)"/>
    <property type="match status" value="1"/>
</dbReference>
<protein>
    <submittedName>
        <fullName evidence="6">Serine/threonine protein kinase PAK, putative</fullName>
        <ecNumber evidence="6">2.7.11.25</ecNumber>
    </submittedName>
</protein>
<dbReference type="Gene3D" id="1.10.510.10">
    <property type="entry name" value="Transferase(Phosphotransferase) domain 1"/>
    <property type="match status" value="1"/>
</dbReference>
<dbReference type="VEuPathDB" id="AmoebaDB:EIN_313130"/>
<dbReference type="Proteomes" id="UP000014680">
    <property type="component" value="Unassembled WGS sequence"/>
</dbReference>
<dbReference type="CDD" id="cd05122">
    <property type="entry name" value="PKc_STE"/>
    <property type="match status" value="1"/>
</dbReference>
<evidence type="ECO:0000256" key="2">
    <source>
        <dbReference type="ARBA" id="ARBA00022741"/>
    </source>
</evidence>
<dbReference type="OMA" id="MYIINTI"/>
<dbReference type="CDD" id="cd00821">
    <property type="entry name" value="PH"/>
    <property type="match status" value="1"/>
</dbReference>
<evidence type="ECO:0000256" key="3">
    <source>
        <dbReference type="ARBA" id="ARBA00022840"/>
    </source>
</evidence>
<dbReference type="FunFam" id="1.10.510.10:FF:000758">
    <property type="entry name" value="Probable serine/threonine-protein kinase DDB_G0292350"/>
    <property type="match status" value="1"/>
</dbReference>
<keyword evidence="6" id="KW-0723">Serine/threonine-protein kinase</keyword>
<dbReference type="InterPro" id="IPR011993">
    <property type="entry name" value="PH-like_dom_sf"/>
</dbReference>
<dbReference type="InterPro" id="IPR017441">
    <property type="entry name" value="Protein_kinase_ATP_BS"/>
</dbReference>
<dbReference type="PROSITE" id="PS00108">
    <property type="entry name" value="PROTEIN_KINASE_ST"/>
    <property type="match status" value="1"/>
</dbReference>
<evidence type="ECO:0000256" key="4">
    <source>
        <dbReference type="PROSITE-ProRule" id="PRU10141"/>
    </source>
</evidence>
<evidence type="ECO:0000313" key="7">
    <source>
        <dbReference type="Proteomes" id="UP000014680"/>
    </source>
</evidence>
<dbReference type="InterPro" id="IPR011009">
    <property type="entry name" value="Kinase-like_dom_sf"/>
</dbReference>
<dbReference type="GO" id="GO:0005524">
    <property type="term" value="F:ATP binding"/>
    <property type="evidence" value="ECO:0007669"/>
    <property type="project" value="UniProtKB-UniRule"/>
</dbReference>
<keyword evidence="6" id="KW-0418">Kinase</keyword>
<dbReference type="RefSeq" id="XP_004259702.1">
    <property type="nucleotide sequence ID" value="XM_004259654.1"/>
</dbReference>
<dbReference type="PANTHER" id="PTHR45832:SF22">
    <property type="entry name" value="SERINE_THREONINE-PROTEIN KINASE SAMKA-RELATED"/>
    <property type="match status" value="1"/>
</dbReference>
<dbReference type="Gene3D" id="2.30.29.30">
    <property type="entry name" value="Pleckstrin-homology domain (PH domain)/Phosphotyrosine-binding domain (PTB)"/>
    <property type="match status" value="1"/>
</dbReference>
<dbReference type="PANTHER" id="PTHR45832">
    <property type="entry name" value="SERINE/THREONINE-PROTEIN KINASE SAMKA-RELATED-RELATED"/>
    <property type="match status" value="1"/>
</dbReference>
<dbReference type="EC" id="2.7.11.25" evidence="6"/>
<dbReference type="SUPFAM" id="SSF50729">
    <property type="entry name" value="PH domain-like"/>
    <property type="match status" value="1"/>
</dbReference>
<organism evidence="6 7">
    <name type="scientific">Entamoeba invadens IP1</name>
    <dbReference type="NCBI Taxonomy" id="370355"/>
    <lineage>
        <taxon>Eukaryota</taxon>
        <taxon>Amoebozoa</taxon>
        <taxon>Evosea</taxon>
        <taxon>Archamoebae</taxon>
        <taxon>Mastigamoebida</taxon>
        <taxon>Entamoebidae</taxon>
        <taxon>Entamoeba</taxon>
    </lineage>
</organism>
<dbReference type="InterPro" id="IPR051931">
    <property type="entry name" value="PAK3-like"/>
</dbReference>
<keyword evidence="6" id="KW-0808">Transferase</keyword>